<gene>
    <name evidence="2" type="ORF">SAMN04488528_100771</name>
</gene>
<evidence type="ECO:0000313" key="2">
    <source>
        <dbReference type="EMBL" id="SFA95969.1"/>
    </source>
</evidence>
<protein>
    <submittedName>
        <fullName evidence="2">Uncharacterized protein</fullName>
    </submittedName>
</protein>
<name>A0A1I0X4J7_9CLOT</name>
<dbReference type="OrthoDB" id="2083678at2"/>
<proteinExistence type="predicted"/>
<accession>A0A1I0X4J7</accession>
<dbReference type="RefSeq" id="WP_090039754.1">
    <property type="nucleotide sequence ID" value="NZ_FOKI01000007.1"/>
</dbReference>
<organism evidence="2 3">
    <name type="scientific">Clostridium frigidicarnis</name>
    <dbReference type="NCBI Taxonomy" id="84698"/>
    <lineage>
        <taxon>Bacteria</taxon>
        <taxon>Bacillati</taxon>
        <taxon>Bacillota</taxon>
        <taxon>Clostridia</taxon>
        <taxon>Eubacteriales</taxon>
        <taxon>Clostridiaceae</taxon>
        <taxon>Clostridium</taxon>
    </lineage>
</organism>
<keyword evidence="1" id="KW-1133">Transmembrane helix</keyword>
<sequence length="147" mass="16421">MEMIGNVLAVIGTVGFIGAMWILFGYLYFKKGSLKKGFLLLFASLLLVAGGVVVGVQGEWSNVEKGISLPKDVIQIVETTSVEEATQEQQAKVGGCVLLKINENDWTKYKDKIMQYYVAWQKSLNDQANDETLKIEFQNLRKKALLN</sequence>
<keyword evidence="1" id="KW-0472">Membrane</keyword>
<dbReference type="Proteomes" id="UP000198619">
    <property type="component" value="Unassembled WGS sequence"/>
</dbReference>
<feature type="transmembrane region" description="Helical" evidence="1">
    <location>
        <begin position="6"/>
        <end position="29"/>
    </location>
</feature>
<evidence type="ECO:0000256" key="1">
    <source>
        <dbReference type="SAM" id="Phobius"/>
    </source>
</evidence>
<evidence type="ECO:0000313" key="3">
    <source>
        <dbReference type="Proteomes" id="UP000198619"/>
    </source>
</evidence>
<dbReference type="AlphaFoldDB" id="A0A1I0X4J7"/>
<keyword evidence="1" id="KW-0812">Transmembrane</keyword>
<dbReference type="EMBL" id="FOKI01000007">
    <property type="protein sequence ID" value="SFA95969.1"/>
    <property type="molecule type" value="Genomic_DNA"/>
</dbReference>
<reference evidence="2 3" key="1">
    <citation type="submission" date="2016-10" db="EMBL/GenBank/DDBJ databases">
        <authorList>
            <person name="de Groot N.N."/>
        </authorList>
    </citation>
    <scope>NUCLEOTIDE SEQUENCE [LARGE SCALE GENOMIC DNA]</scope>
    <source>
        <strain evidence="2 3">DSM 12271</strain>
    </source>
</reference>
<feature type="transmembrane region" description="Helical" evidence="1">
    <location>
        <begin position="38"/>
        <end position="56"/>
    </location>
</feature>
<keyword evidence="3" id="KW-1185">Reference proteome</keyword>